<dbReference type="EMBL" id="QEKO01000001">
    <property type="protein sequence ID" value="PVY68780.1"/>
    <property type="molecule type" value="Genomic_DNA"/>
</dbReference>
<feature type="topological domain" description="Periplasmic" evidence="7">
    <location>
        <begin position="22"/>
        <end position="109"/>
    </location>
</feature>
<dbReference type="OrthoDB" id="7061211at2"/>
<keyword evidence="1 7" id="KW-1003">Cell membrane</keyword>
<dbReference type="InterPro" id="IPR007060">
    <property type="entry name" value="FtsL/DivIC"/>
</dbReference>
<dbReference type="PANTHER" id="PTHR37485:SF1">
    <property type="entry name" value="CELL DIVISION PROTEIN FTSB"/>
    <property type="match status" value="1"/>
</dbReference>
<dbReference type="RefSeq" id="WP_017525888.1">
    <property type="nucleotide sequence ID" value="NZ_JACCEX010000001.1"/>
</dbReference>
<dbReference type="GO" id="GO:0005886">
    <property type="term" value="C:plasma membrane"/>
    <property type="evidence" value="ECO:0007669"/>
    <property type="project" value="UniProtKB-SubCell"/>
</dbReference>
<evidence type="ECO:0000256" key="6">
    <source>
        <dbReference type="ARBA" id="ARBA00023306"/>
    </source>
</evidence>
<feature type="region of interest" description="Disordered" evidence="8">
    <location>
        <begin position="90"/>
        <end position="109"/>
    </location>
</feature>
<comment type="similarity">
    <text evidence="7">Belongs to the FtsB family.</text>
</comment>
<comment type="subcellular location">
    <subcellularLocation>
        <location evidence="7">Cell inner membrane</location>
        <topology evidence="7">Single-pass type II membrane protein</topology>
    </subcellularLocation>
    <text evidence="7">Localizes to the division septum.</text>
</comment>
<reference evidence="9 10" key="1">
    <citation type="submission" date="2018-04" db="EMBL/GenBank/DDBJ databases">
        <title>Genomic Encyclopedia of Type Strains, Phase IV (KMG-IV): sequencing the most valuable type-strain genomes for metagenomic binning, comparative biology and taxonomic classification.</title>
        <authorList>
            <person name="Goeker M."/>
        </authorList>
    </citation>
    <scope>NUCLEOTIDE SEQUENCE [LARGE SCALE GENOMIC DNA]</scope>
    <source>
        <strain evidence="9 10">DSM 10065</strain>
    </source>
</reference>
<organism evidence="9 10">
    <name type="scientific">Pusillimonas noertemannii</name>
    <dbReference type="NCBI Taxonomy" id="305977"/>
    <lineage>
        <taxon>Bacteria</taxon>
        <taxon>Pseudomonadati</taxon>
        <taxon>Pseudomonadota</taxon>
        <taxon>Betaproteobacteria</taxon>
        <taxon>Burkholderiales</taxon>
        <taxon>Alcaligenaceae</taxon>
        <taxon>Pusillimonas</taxon>
    </lineage>
</organism>
<keyword evidence="2 7" id="KW-0132">Cell division</keyword>
<dbReference type="GO" id="GO:0032153">
    <property type="term" value="C:cell division site"/>
    <property type="evidence" value="ECO:0007669"/>
    <property type="project" value="UniProtKB-UniRule"/>
</dbReference>
<gene>
    <name evidence="7" type="primary">ftsB</name>
    <name evidence="9" type="ORF">C7440_1191</name>
</gene>
<dbReference type="STRING" id="1231391.GCA_000308195_03532"/>
<evidence type="ECO:0000313" key="9">
    <source>
        <dbReference type="EMBL" id="PVY68780.1"/>
    </source>
</evidence>
<evidence type="ECO:0000256" key="8">
    <source>
        <dbReference type="SAM" id="MobiDB-lite"/>
    </source>
</evidence>
<dbReference type="Pfam" id="PF04977">
    <property type="entry name" value="DivIC"/>
    <property type="match status" value="1"/>
</dbReference>
<dbReference type="AlphaFoldDB" id="A0A2U1CS98"/>
<evidence type="ECO:0000256" key="4">
    <source>
        <dbReference type="ARBA" id="ARBA00022989"/>
    </source>
</evidence>
<evidence type="ECO:0000313" key="10">
    <source>
        <dbReference type="Proteomes" id="UP000246145"/>
    </source>
</evidence>
<evidence type="ECO:0000256" key="5">
    <source>
        <dbReference type="ARBA" id="ARBA00023136"/>
    </source>
</evidence>
<comment type="caution">
    <text evidence="9">The sequence shown here is derived from an EMBL/GenBank/DDBJ whole genome shotgun (WGS) entry which is preliminary data.</text>
</comment>
<comment type="function">
    <text evidence="7">Essential cell division protein. May link together the upstream cell division proteins, which are predominantly cytoplasmic, with the downstream cell division proteins, which are predominantly periplasmic.</text>
</comment>
<dbReference type="GO" id="GO:0043093">
    <property type="term" value="P:FtsZ-dependent cytokinesis"/>
    <property type="evidence" value="ECO:0007669"/>
    <property type="project" value="UniProtKB-UniRule"/>
</dbReference>
<proteinExistence type="inferred from homology"/>
<dbReference type="NCBIfam" id="NF002058">
    <property type="entry name" value="PRK00888.1"/>
    <property type="match status" value="1"/>
</dbReference>
<keyword evidence="10" id="KW-1185">Reference proteome</keyword>
<feature type="topological domain" description="Cytoplasmic" evidence="7">
    <location>
        <begin position="1"/>
        <end position="3"/>
    </location>
</feature>
<accession>A0A2U1CS98</accession>
<dbReference type="GO" id="GO:0030428">
    <property type="term" value="C:cell septum"/>
    <property type="evidence" value="ECO:0007669"/>
    <property type="project" value="TreeGrafter"/>
</dbReference>
<keyword evidence="5 7" id="KW-0472">Membrane</keyword>
<evidence type="ECO:0000256" key="3">
    <source>
        <dbReference type="ARBA" id="ARBA00022692"/>
    </source>
</evidence>
<keyword evidence="6 7" id="KW-0131">Cell cycle</keyword>
<dbReference type="Proteomes" id="UP000246145">
    <property type="component" value="Unassembled WGS sequence"/>
</dbReference>
<name>A0A2U1CS98_9BURK</name>
<keyword evidence="3 7" id="KW-0812">Transmembrane</keyword>
<dbReference type="InterPro" id="IPR023081">
    <property type="entry name" value="Cell_div_FtsB"/>
</dbReference>
<keyword evidence="4 7" id="KW-1133">Transmembrane helix</keyword>
<sequence>MRLLLIVLVLLTAFIQYPLWLGKGGWMRVHELEQQIAAQNETNEALVARNNALAAEVQDLKSGTQAVEERARGEMGMVKEGEVFVQLLAPNEKQPVVSKPKTPSRQHSR</sequence>
<dbReference type="HAMAP" id="MF_00599">
    <property type="entry name" value="FtsB"/>
    <property type="match status" value="1"/>
</dbReference>
<protein>
    <recommendedName>
        <fullName evidence="7">Cell division protein FtsB</fullName>
    </recommendedName>
</protein>
<dbReference type="PANTHER" id="PTHR37485">
    <property type="entry name" value="CELL DIVISION PROTEIN FTSB"/>
    <property type="match status" value="1"/>
</dbReference>
<evidence type="ECO:0000256" key="1">
    <source>
        <dbReference type="ARBA" id="ARBA00022475"/>
    </source>
</evidence>
<keyword evidence="7" id="KW-0997">Cell inner membrane</keyword>
<comment type="subunit">
    <text evidence="7">Part of a complex composed of FtsB, FtsL and FtsQ.</text>
</comment>
<evidence type="ECO:0000256" key="7">
    <source>
        <dbReference type="HAMAP-Rule" id="MF_00599"/>
    </source>
</evidence>
<evidence type="ECO:0000256" key="2">
    <source>
        <dbReference type="ARBA" id="ARBA00022618"/>
    </source>
</evidence>